<dbReference type="Proteomes" id="UP000294937">
    <property type="component" value="Unassembled WGS sequence"/>
</dbReference>
<dbReference type="OrthoDB" id="9765680at2"/>
<dbReference type="EMBL" id="SMAG01000012">
    <property type="protein sequence ID" value="TCS92394.1"/>
    <property type="molecule type" value="Genomic_DNA"/>
</dbReference>
<dbReference type="Gene3D" id="3.30.300.30">
    <property type="match status" value="3"/>
</dbReference>
<comment type="caution">
    <text evidence="7">The sequence shown here is derived from an EMBL/GenBank/DDBJ whole genome shotgun (WGS) entry which is preliminary data.</text>
</comment>
<dbReference type="PROSITE" id="PS50075">
    <property type="entry name" value="CARRIER"/>
    <property type="match status" value="3"/>
</dbReference>
<dbReference type="CDD" id="cd19531">
    <property type="entry name" value="LCL_NRPS-like"/>
    <property type="match status" value="2"/>
</dbReference>
<name>A0A4R3L3R1_9BACL</name>
<comment type="similarity">
    <text evidence="2">Belongs to the ATP-dependent AMP-binding enzyme family.</text>
</comment>
<dbReference type="InterPro" id="IPR025110">
    <property type="entry name" value="AMP-bd_C"/>
</dbReference>
<dbReference type="Gene3D" id="3.40.50.12780">
    <property type="entry name" value="N-terminal domain of ligase-like"/>
    <property type="match status" value="2"/>
</dbReference>
<dbReference type="RefSeq" id="WP_131926690.1">
    <property type="nucleotide sequence ID" value="NZ_SMAG01000012.1"/>
</dbReference>
<dbReference type="GO" id="GO:0005737">
    <property type="term" value="C:cytoplasm"/>
    <property type="evidence" value="ECO:0007669"/>
    <property type="project" value="TreeGrafter"/>
</dbReference>
<accession>A0A4R3L3R1</accession>
<dbReference type="InterPro" id="IPR000873">
    <property type="entry name" value="AMP-dep_synth/lig_dom"/>
</dbReference>
<organism evidence="7 8">
    <name type="scientific">Hazenella coriacea</name>
    <dbReference type="NCBI Taxonomy" id="1179467"/>
    <lineage>
        <taxon>Bacteria</taxon>
        <taxon>Bacillati</taxon>
        <taxon>Bacillota</taxon>
        <taxon>Bacilli</taxon>
        <taxon>Bacillales</taxon>
        <taxon>Thermoactinomycetaceae</taxon>
        <taxon>Hazenella</taxon>
    </lineage>
</organism>
<feature type="domain" description="Carrier" evidence="6">
    <location>
        <begin position="2216"/>
        <end position="2293"/>
    </location>
</feature>
<sequence length="2312" mass="264772">MNTFVSLSEEKLREELLNHPLVSDCVVVTKEKGNQSIHVAYLVTEETDNSIEELTSLLKSKMSVSVQHTHFIFLKAFPKTPDGKINFFMLPDLEEMELSPYTPPRNQLEEDVAQIWKELLEIEQIGIHDSIVELGANSIMAMQFASRVKESFQVELPIRIMFEATTVAQIAEQIKEAMQFETMPLLTPLCRSELEGARPLSFAQKRLWFADQLDPGNPLYNITVTMNIEGNVKRELLEKSWEQIVVRHEALRTRFVVKDVEPVQSVMDLWEIDFNFYDLRQLTTKSKEIEREQIIQNQTLQRFNLEKGPLFAISMIQLDEAQYQLCITTHHIISDGWSMDVIARELVHDYQSLDSGPGSESLELPIQFSDYAIWQHENSYQEMVEKQMEYWIDKLQDKLPVLQLPTDYPRPPMLKHDGEIYRFEIPETLKIKLEEMSRNHGVTLFMTLLAAYQTLLSRYSGEKDLLIGTPFAGRNHSAVEDLVGFFVNTLALRTDLSGEISFSDLLQRVREETIQSFSYPDVPFDQLVEAIQPERNPSYTPIFQVMFAYQQMPTDPWKFSDLTIHRPVEVPTGLSEYDLTLYIDEGEQLYGRWEYRTDLFERVTIERMTDHLIQLLHEVCKSPEQPIEKISIITEAEKKLVLYDWNQTEVPFPREKGLHQLFEEQVLLTPHHTAVIYGDQTLSYDELNRRANQLAHFLREKGVQEDQAVGVCIERSFDLIVALMAILKAGGAYLPLDTESPAARLEQILQDADSSFCLIQDQFQKKFASMNVESIALKQSWETIETYSEQNIDLDVNPEQLVSIYYTSGSTGKPKGVASTHEGWVNRMVWMQRKHQMVERETALHKTTLTFDDSAVEIFWPLMVGARIALIEPGLHRDPRAIIDAGIRYQATLIQFVPSMLRMVLDNMTPEDKEQLSCVRVVISSGEALPAGLVEKFLERMPGTLFNTWGATEVSIDSTVHTCSEEDVQRGGIVSVGRPFDNNMVYVLDDDLQPVPIGVPGDLYLAGIGLAREYINQPDKTKEAFIENPFVPGTRMYRTGDRGYFLKDGSIIFLGRKDNQVKIRGMRVELGEIESTLRRDPGVKEAVVIVQEHGNVKRLVAYIATHVVGGVDIQSLRSFMSEQLPNYMVPSYYMLLDELPLNANGKIDRQALPQPDLSENVLDHTVEPTTEAEKSLATIFSEILGVQRVGIHDDFFVLGGHSLLAVQVVSRIQNTFNVKIPLRSIFESPTVAQLIEVIEKEKATLCDFKQLQKVDRTQTLPVSYSQKRMWFLHQLEPLSTAYHMPFCIHLQGKLDVEALTQGLQQMIDRHEILRTVFQESEGEPAQSILETIHVDLPVIPFFHILKHQRMEQAKAWYLEQMKAPFDLKEGPLVKFTLLQIDEEEFVLVMILHHILADGWSLDIIKRELTQVYQGIVEKQNFSLPPLQIQYADFAYSQRKWMEGEEFQNQLAYWKQQLSGELPRISLPMDEGIGTDQPSRHTLQLSPELSTRLREWSQAEGATLFMTLLAAFKSFLYRITGEEDMIVGTPIIDRSDEQLEPLVGMFLNTLVLRNQVSDEISFKEFVGQVRETTLQAYTNQDVPFEMLVEEIQPTRSLNRNPLFDIFVNYVNFEDIQKPSWSLPQLKAETLDWHDPESKFLLTLYIVDLEDGIELDLVHPTGAFSNERMIHWLDQFKFLLEQLVQSPDQPLNSYSLAGEKSKHLLPDLTESLDRPSLERVWDLIVSQQKQFAYQVALSHRNQTLTYEELIQRVEEMGEHLQLQGVKPREVVAIRGQRSIPLMVSLLSVWKTEAVFLLIDPDLPASRQELLLEESAASWLIDLHTEQIDVGFAEQFSIQRLTSKQIPSDWEHLELDPAYIYFTSGTTGKPKGVLGSHQGLSHFLQWQRSEFAVGPSDRVGQLTNLSFDVFLRDSLIPLISGGTLCIPDHPEDISGEYVIPWLEKEKITLVHTVPSIVQTWLSRSESFESLASLRLLFFAGEPLTGSLVQRWRRQFPQSGKIVNLYGPTETTLAKCFYVVPDRVPQGMLPVGQPIPQTQVYVMDSAERMCGVGETGEIVIRTPFRSLGYLESYASTFAPHPVLDDENDRVYYTGDRGRLRPDGLLEVLGRSDEQVKIRGVRVDLNEITNTLVRHEEVESCVVLACPKEEESFLAAYLVPVTHHSLNTNRLRTYLSEFLPPVMIPTAFMLLEQLPLTPNGKIDRKSLPKPEMLQVTTEMVAPRNQIEERMIQIWSEVLTIESQQIGINSNFFELGGHSLLAMQVLTRIEKEFNKSIPLKQFFEKPTIADLSAAVEQVSKLSRKKPVLRKISREQHIE</sequence>
<evidence type="ECO:0000256" key="3">
    <source>
        <dbReference type="ARBA" id="ARBA00022450"/>
    </source>
</evidence>
<gene>
    <name evidence="7" type="ORF">EDD58_11217</name>
</gene>
<dbReference type="SUPFAM" id="SSF47336">
    <property type="entry name" value="ACP-like"/>
    <property type="match status" value="3"/>
</dbReference>
<reference evidence="7 8" key="1">
    <citation type="submission" date="2019-03" db="EMBL/GenBank/DDBJ databases">
        <title>Genomic Encyclopedia of Type Strains, Phase IV (KMG-IV): sequencing the most valuable type-strain genomes for metagenomic binning, comparative biology and taxonomic classification.</title>
        <authorList>
            <person name="Goeker M."/>
        </authorList>
    </citation>
    <scope>NUCLEOTIDE SEQUENCE [LARGE SCALE GENOMIC DNA]</scope>
    <source>
        <strain evidence="7 8">DSM 45707</strain>
    </source>
</reference>
<dbReference type="Pfam" id="PF13193">
    <property type="entry name" value="AMP-binding_C"/>
    <property type="match status" value="3"/>
</dbReference>
<evidence type="ECO:0000313" key="8">
    <source>
        <dbReference type="Proteomes" id="UP000294937"/>
    </source>
</evidence>
<dbReference type="SMART" id="SM00823">
    <property type="entry name" value="PKS_PP"/>
    <property type="match status" value="3"/>
</dbReference>
<protein>
    <submittedName>
        <fullName evidence="7">Amino acid adenylation domain-containing protein</fullName>
    </submittedName>
</protein>
<dbReference type="SUPFAM" id="SSF52777">
    <property type="entry name" value="CoA-dependent acyltransferases"/>
    <property type="match status" value="4"/>
</dbReference>
<dbReference type="InterPro" id="IPR045851">
    <property type="entry name" value="AMP-bd_C_sf"/>
</dbReference>
<dbReference type="Pfam" id="PF00501">
    <property type="entry name" value="AMP-binding"/>
    <property type="match status" value="2"/>
</dbReference>
<keyword evidence="8" id="KW-1185">Reference proteome</keyword>
<dbReference type="GO" id="GO:0008610">
    <property type="term" value="P:lipid biosynthetic process"/>
    <property type="evidence" value="ECO:0007669"/>
    <property type="project" value="UniProtKB-ARBA"/>
</dbReference>
<dbReference type="Pfam" id="PF00668">
    <property type="entry name" value="Condensation"/>
    <property type="match status" value="2"/>
</dbReference>
<dbReference type="Gene3D" id="3.30.559.10">
    <property type="entry name" value="Chloramphenicol acetyltransferase-like domain"/>
    <property type="match status" value="2"/>
</dbReference>
<proteinExistence type="inferred from homology"/>
<dbReference type="InterPro" id="IPR009081">
    <property type="entry name" value="PP-bd_ACP"/>
</dbReference>
<evidence type="ECO:0000256" key="1">
    <source>
        <dbReference type="ARBA" id="ARBA00001957"/>
    </source>
</evidence>
<keyword evidence="4" id="KW-0597">Phosphoprotein</keyword>
<dbReference type="PROSITE" id="PS00012">
    <property type="entry name" value="PHOSPHOPANTETHEINE"/>
    <property type="match status" value="1"/>
</dbReference>
<evidence type="ECO:0000259" key="6">
    <source>
        <dbReference type="PROSITE" id="PS50075"/>
    </source>
</evidence>
<dbReference type="InterPro" id="IPR036736">
    <property type="entry name" value="ACP-like_sf"/>
</dbReference>
<dbReference type="Pfam" id="PF00550">
    <property type="entry name" value="PP-binding"/>
    <property type="match status" value="3"/>
</dbReference>
<dbReference type="FunFam" id="3.40.50.980:FF:000001">
    <property type="entry name" value="Non-ribosomal peptide synthetase"/>
    <property type="match status" value="1"/>
</dbReference>
<dbReference type="Gene3D" id="3.30.559.30">
    <property type="entry name" value="Nonribosomal peptide synthetase, condensation domain"/>
    <property type="match status" value="2"/>
</dbReference>
<dbReference type="FunFam" id="3.30.559.30:FF:000001">
    <property type="entry name" value="Non-ribosomal peptide synthetase"/>
    <property type="match status" value="1"/>
</dbReference>
<keyword evidence="5" id="KW-0045">Antibiotic biosynthesis</keyword>
<dbReference type="PROSITE" id="PS00455">
    <property type="entry name" value="AMP_BINDING"/>
    <property type="match status" value="2"/>
</dbReference>
<dbReference type="SUPFAM" id="SSF56801">
    <property type="entry name" value="Acetyl-CoA synthetase-like"/>
    <property type="match status" value="3"/>
</dbReference>
<dbReference type="PANTHER" id="PTHR45527:SF1">
    <property type="entry name" value="FATTY ACID SYNTHASE"/>
    <property type="match status" value="1"/>
</dbReference>
<dbReference type="FunFam" id="3.30.300.30:FF:000010">
    <property type="entry name" value="Enterobactin synthetase component F"/>
    <property type="match status" value="1"/>
</dbReference>
<dbReference type="InterPro" id="IPR042099">
    <property type="entry name" value="ANL_N_sf"/>
</dbReference>
<keyword evidence="3" id="KW-0596">Phosphopantetheine</keyword>
<dbReference type="InterPro" id="IPR020806">
    <property type="entry name" value="PKS_PP-bd"/>
</dbReference>
<feature type="domain" description="Carrier" evidence="6">
    <location>
        <begin position="103"/>
        <end position="178"/>
    </location>
</feature>
<evidence type="ECO:0000256" key="5">
    <source>
        <dbReference type="ARBA" id="ARBA00023194"/>
    </source>
</evidence>
<dbReference type="InterPro" id="IPR023213">
    <property type="entry name" value="CAT-like_dom_sf"/>
</dbReference>
<comment type="cofactor">
    <cofactor evidence="1">
        <name>pantetheine 4'-phosphate</name>
        <dbReference type="ChEBI" id="CHEBI:47942"/>
    </cofactor>
</comment>
<dbReference type="Gene3D" id="1.10.1200.10">
    <property type="entry name" value="ACP-like"/>
    <property type="match status" value="3"/>
</dbReference>
<dbReference type="FunFam" id="1.10.1200.10:FF:000005">
    <property type="entry name" value="Nonribosomal peptide synthetase 1"/>
    <property type="match status" value="3"/>
</dbReference>
<dbReference type="InterPro" id="IPR020845">
    <property type="entry name" value="AMP-binding_CS"/>
</dbReference>
<dbReference type="InterPro" id="IPR001242">
    <property type="entry name" value="Condensation_dom"/>
</dbReference>
<dbReference type="InterPro" id="IPR010071">
    <property type="entry name" value="AA_adenyl_dom"/>
</dbReference>
<evidence type="ECO:0000256" key="4">
    <source>
        <dbReference type="ARBA" id="ARBA00022553"/>
    </source>
</evidence>
<evidence type="ECO:0000256" key="2">
    <source>
        <dbReference type="ARBA" id="ARBA00006432"/>
    </source>
</evidence>
<dbReference type="CDD" id="cd05930">
    <property type="entry name" value="A_NRPS"/>
    <property type="match status" value="2"/>
</dbReference>
<dbReference type="GO" id="GO:0017000">
    <property type="term" value="P:antibiotic biosynthetic process"/>
    <property type="evidence" value="ECO:0007669"/>
    <property type="project" value="UniProtKB-KW"/>
</dbReference>
<dbReference type="GO" id="GO:0043041">
    <property type="term" value="P:amino acid activation for nonribosomal peptide biosynthetic process"/>
    <property type="evidence" value="ECO:0007669"/>
    <property type="project" value="TreeGrafter"/>
</dbReference>
<dbReference type="InterPro" id="IPR006162">
    <property type="entry name" value="Ppantetheine_attach_site"/>
</dbReference>
<feature type="domain" description="Carrier" evidence="6">
    <location>
        <begin position="1167"/>
        <end position="1242"/>
    </location>
</feature>
<dbReference type="NCBIfam" id="NF003417">
    <property type="entry name" value="PRK04813.1"/>
    <property type="match status" value="3"/>
</dbReference>
<evidence type="ECO:0000313" key="7">
    <source>
        <dbReference type="EMBL" id="TCS92394.1"/>
    </source>
</evidence>
<dbReference type="GO" id="GO:0031177">
    <property type="term" value="F:phosphopantetheine binding"/>
    <property type="evidence" value="ECO:0007669"/>
    <property type="project" value="InterPro"/>
</dbReference>
<dbReference type="GO" id="GO:0003824">
    <property type="term" value="F:catalytic activity"/>
    <property type="evidence" value="ECO:0007669"/>
    <property type="project" value="InterPro"/>
</dbReference>
<dbReference type="NCBIfam" id="TIGR01733">
    <property type="entry name" value="AA-adenyl-dom"/>
    <property type="match status" value="2"/>
</dbReference>
<dbReference type="FunFam" id="3.40.50.12780:FF:000012">
    <property type="entry name" value="Non-ribosomal peptide synthetase"/>
    <property type="match status" value="1"/>
</dbReference>
<dbReference type="GO" id="GO:0044550">
    <property type="term" value="P:secondary metabolite biosynthetic process"/>
    <property type="evidence" value="ECO:0007669"/>
    <property type="project" value="UniProtKB-ARBA"/>
</dbReference>
<dbReference type="PANTHER" id="PTHR45527">
    <property type="entry name" value="NONRIBOSOMAL PEPTIDE SYNTHETASE"/>
    <property type="match status" value="1"/>
</dbReference>